<dbReference type="GO" id="GO:0070847">
    <property type="term" value="C:core mediator complex"/>
    <property type="evidence" value="ECO:0007669"/>
    <property type="project" value="TreeGrafter"/>
</dbReference>
<gene>
    <name evidence="2" type="primary">RGR1_2</name>
    <name evidence="2" type="ORF">VNI00_007564</name>
</gene>
<feature type="region of interest" description="Disordered" evidence="1">
    <location>
        <begin position="24"/>
        <end position="45"/>
    </location>
</feature>
<accession>A0AAW0D087</accession>
<dbReference type="PANTHER" id="PTHR12809:SF2">
    <property type="entry name" value="MEDIATOR OF RNA POLYMERASE II TRANSCRIPTION SUBUNIT 14"/>
    <property type="match status" value="1"/>
</dbReference>
<dbReference type="GO" id="GO:0003712">
    <property type="term" value="F:transcription coregulator activity"/>
    <property type="evidence" value="ECO:0007669"/>
    <property type="project" value="InterPro"/>
</dbReference>
<comment type="caution">
    <text evidence="2">The sequence shown here is derived from an EMBL/GenBank/DDBJ whole genome shotgun (WGS) entry which is preliminary data.</text>
</comment>
<proteinExistence type="predicted"/>
<evidence type="ECO:0000313" key="2">
    <source>
        <dbReference type="EMBL" id="KAK7045731.1"/>
    </source>
</evidence>
<dbReference type="GO" id="GO:0006357">
    <property type="term" value="P:regulation of transcription by RNA polymerase II"/>
    <property type="evidence" value="ECO:0007669"/>
    <property type="project" value="InterPro"/>
</dbReference>
<keyword evidence="3" id="KW-1185">Reference proteome</keyword>
<organism evidence="2 3">
    <name type="scientific">Paramarasmius palmivorus</name>
    <dbReference type="NCBI Taxonomy" id="297713"/>
    <lineage>
        <taxon>Eukaryota</taxon>
        <taxon>Fungi</taxon>
        <taxon>Dikarya</taxon>
        <taxon>Basidiomycota</taxon>
        <taxon>Agaricomycotina</taxon>
        <taxon>Agaricomycetes</taxon>
        <taxon>Agaricomycetidae</taxon>
        <taxon>Agaricales</taxon>
        <taxon>Marasmiineae</taxon>
        <taxon>Marasmiaceae</taxon>
        <taxon>Paramarasmius</taxon>
    </lineage>
</organism>
<dbReference type="Proteomes" id="UP001383192">
    <property type="component" value="Unassembled WGS sequence"/>
</dbReference>
<reference evidence="2 3" key="1">
    <citation type="submission" date="2024-01" db="EMBL/GenBank/DDBJ databases">
        <title>A draft genome for a cacao thread blight-causing isolate of Paramarasmius palmivorus.</title>
        <authorList>
            <person name="Baruah I.K."/>
            <person name="Bukari Y."/>
            <person name="Amoako-Attah I."/>
            <person name="Meinhardt L.W."/>
            <person name="Bailey B.A."/>
            <person name="Cohen S.P."/>
        </authorList>
    </citation>
    <scope>NUCLEOTIDE SEQUENCE [LARGE SCALE GENOMIC DNA]</scope>
    <source>
        <strain evidence="2 3">GH-12</strain>
    </source>
</reference>
<evidence type="ECO:0000313" key="3">
    <source>
        <dbReference type="Proteomes" id="UP001383192"/>
    </source>
</evidence>
<dbReference type="PANTHER" id="PTHR12809">
    <property type="entry name" value="MEDIATOR COMPLEX SUBUNIT"/>
    <property type="match status" value="1"/>
</dbReference>
<name>A0AAW0D087_9AGAR</name>
<evidence type="ECO:0000256" key="1">
    <source>
        <dbReference type="SAM" id="MobiDB-lite"/>
    </source>
</evidence>
<dbReference type="EMBL" id="JAYKXP010000024">
    <property type="protein sequence ID" value="KAK7045731.1"/>
    <property type="molecule type" value="Genomic_DNA"/>
</dbReference>
<dbReference type="GO" id="GO:0016592">
    <property type="term" value="C:mediator complex"/>
    <property type="evidence" value="ECO:0007669"/>
    <property type="project" value="InterPro"/>
</dbReference>
<dbReference type="AlphaFoldDB" id="A0AAW0D087"/>
<protein>
    <submittedName>
        <fullName evidence="2">Mediator complex subunit</fullName>
    </submittedName>
</protein>
<dbReference type="InterPro" id="IPR013947">
    <property type="entry name" value="Mediator_Med14"/>
</dbReference>
<sequence>MKDIAWLDFNRIHNDEVSIIESNIQKTSSKRKRSEDEQSISNDVPPRASFQLETQVLKELYNYCCARVAYMNVERQLKLRNIPFTHVNPASNHPVTPELVHIQSSLARSVPALCVQSKHILEGAPAAEAAMPNIRVIPLNWWSEKNAQVVTCVKLKYVQQPMGKTAGTSAVIRPSKRIIYDTTEAVVSFLSEDINTCVDEFLEEWARVSKMVVIAREVAQMSKNKDKKDICLLSFDLQTVEFAYAEDYTVSITTSEDRSSITGAKFDLRFSRTRSTRRGISPDSDEWFNPHDDAEPFLRDVLRQGHGRLAPSLHRLVDILRDTLPIVTGLEEIRKEHENEGNTTPVDTFAKSAGWYRLIYGDLKHGLDFRLMSNQRVGILDASHSLFSSTPSLKKEPEDVVMSNVNDPPNLGLQPIPDFFDIVNDAVREAIAAGEAQPGKLAAIDWGIVTDKAGVKPLMKRVDQKVWSKLYSNS</sequence>